<dbReference type="STRING" id="582515.KR51_00000620"/>
<dbReference type="Pfam" id="PF01782">
    <property type="entry name" value="RimM"/>
    <property type="match status" value="1"/>
</dbReference>
<sequence>MQMNAMQSGETGNNRTTAVPQEWLEVGKIVGVRGLRGEVRVLPSTDFPERFEVPGPRWLQTERSSAPHSFELERGQLLPGKNIYIVKFAGVDDREGAEALRGARVLVPASDRPELAADEYHVADLIGLDVVLQATGESIGVVVDLYEAGNDLLEIELRAPSDSSDTAAKRSPPTVLVPFVKAIVPVVDIAAGRLELDPPTGLLAIDRR</sequence>
<name>U5DU13_9CHRO</name>
<dbReference type="PANTHER" id="PTHR33692">
    <property type="entry name" value="RIBOSOME MATURATION FACTOR RIMM"/>
    <property type="match status" value="1"/>
</dbReference>
<proteinExistence type="inferred from homology"/>
<feature type="domain" description="RimM N-terminal" evidence="6">
    <location>
        <begin position="26"/>
        <end position="110"/>
    </location>
</feature>
<comment type="domain">
    <text evidence="5">The PRC barrel domain binds ribosomal protein uS19.</text>
</comment>
<evidence type="ECO:0000256" key="1">
    <source>
        <dbReference type="ARBA" id="ARBA00022490"/>
    </source>
</evidence>
<evidence type="ECO:0000259" key="6">
    <source>
        <dbReference type="Pfam" id="PF01782"/>
    </source>
</evidence>
<dbReference type="PATRIC" id="fig|582515.4.peg.76"/>
<dbReference type="GO" id="GO:0005840">
    <property type="term" value="C:ribosome"/>
    <property type="evidence" value="ECO:0007669"/>
    <property type="project" value="InterPro"/>
</dbReference>
<dbReference type="GO" id="GO:0006364">
    <property type="term" value="P:rRNA processing"/>
    <property type="evidence" value="ECO:0007669"/>
    <property type="project" value="UniProtKB-UniRule"/>
</dbReference>
<comment type="function">
    <text evidence="5">An accessory protein needed during the final step in the assembly of 30S ribosomal subunit, possibly for assembly of the head region. Essential for efficient processing of 16S rRNA. May be needed both before and after RbfA during the maturation of 16S rRNA. It has affinity for free ribosomal 30S subunits but not for 70S ribosomes.</text>
</comment>
<evidence type="ECO:0000313" key="8">
    <source>
        <dbReference type="EMBL" id="ERN43170.1"/>
    </source>
</evidence>
<dbReference type="NCBIfam" id="TIGR02273">
    <property type="entry name" value="16S_RimM"/>
    <property type="match status" value="1"/>
</dbReference>
<dbReference type="InterPro" id="IPR009000">
    <property type="entry name" value="Transl_B-barrel_sf"/>
</dbReference>
<evidence type="ECO:0000256" key="2">
    <source>
        <dbReference type="ARBA" id="ARBA00022517"/>
    </source>
</evidence>
<evidence type="ECO:0000256" key="4">
    <source>
        <dbReference type="ARBA" id="ARBA00023186"/>
    </source>
</evidence>
<feature type="domain" description="Ribosome maturation factor RimM PRC barrel" evidence="7">
    <location>
        <begin position="123"/>
        <end position="202"/>
    </location>
</feature>
<accession>U5DU13</accession>
<dbReference type="Proteomes" id="UP000016960">
    <property type="component" value="Unassembled WGS sequence"/>
</dbReference>
<dbReference type="InterPro" id="IPR036976">
    <property type="entry name" value="RimM_N_sf"/>
</dbReference>
<dbReference type="InterPro" id="IPR011961">
    <property type="entry name" value="RimM"/>
</dbReference>
<comment type="caution">
    <text evidence="8">The sequence shown here is derived from an EMBL/GenBank/DDBJ whole genome shotgun (WGS) entry which is preliminary data.</text>
</comment>
<evidence type="ECO:0000313" key="9">
    <source>
        <dbReference type="Proteomes" id="UP000016960"/>
    </source>
</evidence>
<comment type="subcellular location">
    <subcellularLocation>
        <location evidence="5">Cytoplasm</location>
    </subcellularLocation>
</comment>
<dbReference type="InParanoid" id="U5DU13"/>
<keyword evidence="1 5" id="KW-0963">Cytoplasm</keyword>
<gene>
    <name evidence="5" type="primary">rimM</name>
    <name evidence="8" type="ORF">KR51_00000620</name>
</gene>
<dbReference type="AlphaFoldDB" id="U5DU13"/>
<dbReference type="Pfam" id="PF24986">
    <property type="entry name" value="PRC_RimM"/>
    <property type="match status" value="1"/>
</dbReference>
<protein>
    <recommendedName>
        <fullName evidence="5">Ribosome maturation factor RimM</fullName>
    </recommendedName>
</protein>
<evidence type="ECO:0000256" key="5">
    <source>
        <dbReference type="HAMAP-Rule" id="MF_00014"/>
    </source>
</evidence>
<dbReference type="GO" id="GO:0043022">
    <property type="term" value="F:ribosome binding"/>
    <property type="evidence" value="ECO:0007669"/>
    <property type="project" value="InterPro"/>
</dbReference>
<dbReference type="SUPFAM" id="SSF50346">
    <property type="entry name" value="PRC-barrel domain"/>
    <property type="match status" value="1"/>
</dbReference>
<dbReference type="PANTHER" id="PTHR33692:SF1">
    <property type="entry name" value="RIBOSOME MATURATION FACTOR RIMM"/>
    <property type="match status" value="1"/>
</dbReference>
<keyword evidence="3 5" id="KW-0698">rRNA processing</keyword>
<dbReference type="InterPro" id="IPR002676">
    <property type="entry name" value="RimM_N"/>
</dbReference>
<dbReference type="InterPro" id="IPR011033">
    <property type="entry name" value="PRC_barrel-like_sf"/>
</dbReference>
<dbReference type="Gene3D" id="2.40.30.60">
    <property type="entry name" value="RimM"/>
    <property type="match status" value="1"/>
</dbReference>
<dbReference type="Gene3D" id="2.30.30.240">
    <property type="entry name" value="PRC-barrel domain"/>
    <property type="match status" value="1"/>
</dbReference>
<dbReference type="SUPFAM" id="SSF50447">
    <property type="entry name" value="Translation proteins"/>
    <property type="match status" value="1"/>
</dbReference>
<dbReference type="InterPro" id="IPR056792">
    <property type="entry name" value="PRC_RimM"/>
</dbReference>
<dbReference type="eggNOG" id="COG0806">
    <property type="taxonomic scope" value="Bacteria"/>
</dbReference>
<dbReference type="HAMAP" id="MF_00014">
    <property type="entry name" value="Ribosome_mat_RimM"/>
    <property type="match status" value="1"/>
</dbReference>
<comment type="similarity">
    <text evidence="5">Belongs to the RimM family.</text>
</comment>
<dbReference type="GO" id="GO:0005737">
    <property type="term" value="C:cytoplasm"/>
    <property type="evidence" value="ECO:0007669"/>
    <property type="project" value="UniProtKB-SubCell"/>
</dbReference>
<organism evidence="8 9">
    <name type="scientific">Rubidibacter lacunae KORDI 51-2</name>
    <dbReference type="NCBI Taxonomy" id="582515"/>
    <lineage>
        <taxon>Bacteria</taxon>
        <taxon>Bacillati</taxon>
        <taxon>Cyanobacteriota</taxon>
        <taxon>Cyanophyceae</taxon>
        <taxon>Oscillatoriophycideae</taxon>
        <taxon>Chroococcales</taxon>
        <taxon>Aphanothecaceae</taxon>
        <taxon>Rubidibacter</taxon>
    </lineage>
</organism>
<dbReference type="GO" id="GO:0042274">
    <property type="term" value="P:ribosomal small subunit biogenesis"/>
    <property type="evidence" value="ECO:0007669"/>
    <property type="project" value="UniProtKB-UniRule"/>
</dbReference>
<reference evidence="8 9" key="1">
    <citation type="submission" date="2013-05" db="EMBL/GenBank/DDBJ databases">
        <title>Draft genome sequence of Rubidibacter lacunae KORDI 51-2.</title>
        <authorList>
            <person name="Choi D.H."/>
            <person name="Noh J.H."/>
            <person name="Kwon K.-K."/>
            <person name="Lee J.-H."/>
            <person name="Ryu J.-Y."/>
        </authorList>
    </citation>
    <scope>NUCLEOTIDE SEQUENCE [LARGE SCALE GENOMIC DNA]</scope>
    <source>
        <strain evidence="8 9">KORDI 51-2</strain>
    </source>
</reference>
<keyword evidence="4 5" id="KW-0143">Chaperone</keyword>
<keyword evidence="9" id="KW-1185">Reference proteome</keyword>
<evidence type="ECO:0000259" key="7">
    <source>
        <dbReference type="Pfam" id="PF24986"/>
    </source>
</evidence>
<dbReference type="EMBL" id="ASSJ01000001">
    <property type="protein sequence ID" value="ERN43170.1"/>
    <property type="molecule type" value="Genomic_DNA"/>
</dbReference>
<keyword evidence="2 5" id="KW-0690">Ribosome biogenesis</keyword>
<evidence type="ECO:0000256" key="3">
    <source>
        <dbReference type="ARBA" id="ARBA00022552"/>
    </source>
</evidence>
<comment type="subunit">
    <text evidence="5">Binds ribosomal protein uS19.</text>
</comment>